<evidence type="ECO:0000259" key="16">
    <source>
        <dbReference type="PROSITE" id="PS50871"/>
    </source>
</evidence>
<evidence type="ECO:0000256" key="7">
    <source>
        <dbReference type="ARBA" id="ARBA00023119"/>
    </source>
</evidence>
<evidence type="ECO:0000313" key="19">
    <source>
        <dbReference type="Proteomes" id="UP001066276"/>
    </source>
</evidence>
<evidence type="ECO:0000256" key="5">
    <source>
        <dbReference type="ARBA" id="ARBA00022889"/>
    </source>
</evidence>
<dbReference type="EMBL" id="JANPWB010000004">
    <property type="protein sequence ID" value="KAJ1190939.1"/>
    <property type="molecule type" value="Genomic_DNA"/>
</dbReference>
<keyword evidence="6 13" id="KW-0175">Coiled coil</keyword>
<feature type="compositionally biased region" description="Basic and acidic residues" evidence="14">
    <location>
        <begin position="133"/>
        <end position="145"/>
    </location>
</feature>
<keyword evidence="5" id="KW-0130">Cell adhesion</keyword>
<feature type="compositionally biased region" description="Pro residues" evidence="14">
    <location>
        <begin position="908"/>
        <end position="918"/>
    </location>
</feature>
<sequence length="1077" mass="119953">MCPWTQGALSPLLLLGSCLLLLCEATPHLRYQQPGHKNKNWCAHIVNKNVSCVVTSGTESYFEAEYRCAWGEPPSCPMIQRYRVSFRPRYSIGFKTVTELEWKCCPGYSGVDCRLGPTEEKRTVLLPTPAPSRAKDLPAEAKKGPQESNESQVKKVQFLEDELFRLTQTVLNLQTSLAGVNENLKLTVQEDVSKILVPWLNNLPRTEGALGGETETILFPTPSGKGREEGYEDLISELSEVKEDLKIKDEKLEELYEKVVGYERQLKEIQEAAQVPKTTLSSVVSAHAYIDNKFEALRDEMLDGIERKMADLKNSCEYKITNVQQQCEDYEASVLGLVELIQEKEKGIIKEVNELQTQIKSSSNQTQVGDSEFKQWMKNLDQKIERVSEAHRVLNVRVDNELRHISSQKFEDIFTERLDELDAKINVTEKNAEEHCYYIEGSLREHIASEVETLKSLIDGKLQSFEDRLETTLLEVANNTSPEGTYVGQGLLPPSEAGSTNQLTMEMSHLKDKMDAIERLCQDKCLALSHSNDDYQRNIDSFNYKQSVLFLKAEDNFAILKKLNDTMYKNFNFIEENTIGIQTVQGDLGLLRLNLNNIYEDVRLLRDDLVSCKEQLQDINSTCKNLQMGIFQKVEEMQETVLNQTSVSDSKNQCCNQLREKLELLHSGVSQDLGKCEETTESIQKEISGVDTRVSHVEKVCGKLDTISGSLQRIKDGLNKHVTNLWTCVHHINATIRSHSTDIHGLKNSAHIFERQIVKITTDLQDLIKNQPDTQKTPDMTPQIRITLQPPPRIPQQSVPPMVPQEPLEPVVPEQPVQPNASLQPRIPQQPPVQPSGPEVPLMPSLPGSALLPVLPGTNGVIMETGQAGPPGKVLRSGRARGVDGQQDMPSDEGFAGAPGYPKASPSTEPPSADPPSAEPQEAGVFASPVSFSAGLTQKPFPAEVGVIRFNKVLVNDGDHYSPDTGIFTAPCEGRYLITSVLAPERDRYVEAVLSVSNVSIAQVHTSGYRRELLEYHKPNSGKHTCGGPGSFHLILHLKAGDEVNVVITGGKLANTDSDEMYSTFSGVLLYPAPAHR</sequence>
<dbReference type="PANTHER" id="PTHR15427">
    <property type="entry name" value="EMILIN ELASTIN MICROFIBRIL INTERFACE-LOCATED PROTEIN ELASTIN MICROFIBRIL INTERFACER"/>
    <property type="match status" value="1"/>
</dbReference>
<evidence type="ECO:0000313" key="18">
    <source>
        <dbReference type="EMBL" id="KAJ1190939.1"/>
    </source>
</evidence>
<evidence type="ECO:0000256" key="9">
    <source>
        <dbReference type="ARBA" id="ARBA00023180"/>
    </source>
</evidence>
<reference evidence="18" key="1">
    <citation type="journal article" date="2022" name="bioRxiv">
        <title>Sequencing and chromosome-scale assembly of the giantPleurodeles waltlgenome.</title>
        <authorList>
            <person name="Brown T."/>
            <person name="Elewa A."/>
            <person name="Iarovenko S."/>
            <person name="Subramanian E."/>
            <person name="Araus A.J."/>
            <person name="Petzold A."/>
            <person name="Susuki M."/>
            <person name="Suzuki K.-i.T."/>
            <person name="Hayashi T."/>
            <person name="Toyoda A."/>
            <person name="Oliveira C."/>
            <person name="Osipova E."/>
            <person name="Leigh N.D."/>
            <person name="Simon A."/>
            <person name="Yun M.H."/>
        </authorList>
    </citation>
    <scope>NUCLEOTIDE SEQUENCE</scope>
    <source>
        <strain evidence="18">20211129_DDA</strain>
        <tissue evidence="18">Liver</tissue>
    </source>
</reference>
<gene>
    <name evidence="18" type="ORF">NDU88_000258</name>
</gene>
<dbReference type="PANTHER" id="PTHR15427:SF5">
    <property type="entry name" value="EMILIN-2"/>
    <property type="match status" value="1"/>
</dbReference>
<keyword evidence="9" id="KW-0325">Glycoprotein</keyword>
<dbReference type="InterPro" id="IPR008983">
    <property type="entry name" value="Tumour_necrosis_fac-like_dom"/>
</dbReference>
<keyword evidence="4 15" id="KW-0732">Signal</keyword>
<dbReference type="PROSITE" id="PS50871">
    <property type="entry name" value="C1Q"/>
    <property type="match status" value="1"/>
</dbReference>
<keyword evidence="7" id="KW-0176">Collagen</keyword>
<dbReference type="Gene3D" id="2.60.120.40">
    <property type="match status" value="1"/>
</dbReference>
<evidence type="ECO:0000256" key="6">
    <source>
        <dbReference type="ARBA" id="ARBA00023054"/>
    </source>
</evidence>
<evidence type="ECO:0000259" key="17">
    <source>
        <dbReference type="PROSITE" id="PS51041"/>
    </source>
</evidence>
<dbReference type="GO" id="GO:0051240">
    <property type="term" value="P:positive regulation of multicellular organismal process"/>
    <property type="evidence" value="ECO:0007669"/>
    <property type="project" value="UniProtKB-ARBA"/>
</dbReference>
<evidence type="ECO:0000256" key="15">
    <source>
        <dbReference type="SAM" id="SignalP"/>
    </source>
</evidence>
<evidence type="ECO:0000256" key="11">
    <source>
        <dbReference type="ARBA" id="ARBA00072328"/>
    </source>
</evidence>
<comment type="caution">
    <text evidence="18">The sequence shown here is derived from an EMBL/GenBank/DDBJ whole genome shotgun (WGS) entry which is preliminary data.</text>
</comment>
<dbReference type="FunFam" id="2.60.120.40:FF:000011">
    <property type="entry name" value="Elastin microfibril interfacer 2"/>
    <property type="match status" value="1"/>
</dbReference>
<organism evidence="18 19">
    <name type="scientific">Pleurodeles waltl</name>
    <name type="common">Iberian ribbed newt</name>
    <dbReference type="NCBI Taxonomy" id="8319"/>
    <lineage>
        <taxon>Eukaryota</taxon>
        <taxon>Metazoa</taxon>
        <taxon>Chordata</taxon>
        <taxon>Craniata</taxon>
        <taxon>Vertebrata</taxon>
        <taxon>Euteleostomi</taxon>
        <taxon>Amphibia</taxon>
        <taxon>Batrachia</taxon>
        <taxon>Caudata</taxon>
        <taxon>Salamandroidea</taxon>
        <taxon>Salamandridae</taxon>
        <taxon>Pleurodelinae</taxon>
        <taxon>Pleurodeles</taxon>
    </lineage>
</organism>
<name>A0AAV7UPG4_PLEWA</name>
<comment type="subunit">
    <text evidence="10">Homotrimer associated through a moderately stable interaction of the C-terminal globular C1q domains, allowing the nucleation of the triple helix and then a further quaternary assembly to higher-order polymers via intermolecular disulfide bonds. Interacts with EMILIN1.</text>
</comment>
<dbReference type="SUPFAM" id="SSF49842">
    <property type="entry name" value="TNF-like"/>
    <property type="match status" value="1"/>
</dbReference>
<feature type="region of interest" description="Disordered" evidence="14">
    <location>
        <begin position="862"/>
        <end position="922"/>
    </location>
</feature>
<keyword evidence="2" id="KW-0964">Secreted</keyword>
<evidence type="ECO:0000256" key="14">
    <source>
        <dbReference type="SAM" id="MobiDB-lite"/>
    </source>
</evidence>
<keyword evidence="19" id="KW-1185">Reference proteome</keyword>
<evidence type="ECO:0000256" key="8">
    <source>
        <dbReference type="ARBA" id="ARBA00023157"/>
    </source>
</evidence>
<dbReference type="Proteomes" id="UP001066276">
    <property type="component" value="Chromosome 2_2"/>
</dbReference>
<comment type="subcellular location">
    <subcellularLocation>
        <location evidence="1">Secreted</location>
        <location evidence="1">Extracellular space</location>
        <location evidence="1">Extracellular matrix</location>
    </subcellularLocation>
</comment>
<evidence type="ECO:0000256" key="12">
    <source>
        <dbReference type="ARBA" id="ARBA00075986"/>
    </source>
</evidence>
<proteinExistence type="predicted"/>
<feature type="region of interest" description="Disordered" evidence="14">
    <location>
        <begin position="788"/>
        <end position="845"/>
    </location>
</feature>
<dbReference type="InterPro" id="IPR011489">
    <property type="entry name" value="EMI_domain"/>
</dbReference>
<feature type="coiled-coil region" evidence="13">
    <location>
        <begin position="231"/>
        <end position="272"/>
    </location>
</feature>
<evidence type="ECO:0000256" key="2">
    <source>
        <dbReference type="ARBA" id="ARBA00022525"/>
    </source>
</evidence>
<dbReference type="InterPro" id="IPR050392">
    <property type="entry name" value="Collagen/C1q_domain"/>
</dbReference>
<dbReference type="Pfam" id="PF07546">
    <property type="entry name" value="EMI"/>
    <property type="match status" value="1"/>
</dbReference>
<feature type="domain" description="EMI" evidence="17">
    <location>
        <begin position="38"/>
        <end position="115"/>
    </location>
</feature>
<feature type="region of interest" description="Disordered" evidence="14">
    <location>
        <begin position="128"/>
        <end position="153"/>
    </location>
</feature>
<dbReference type="Pfam" id="PF00386">
    <property type="entry name" value="C1q"/>
    <property type="match status" value="1"/>
</dbReference>
<keyword evidence="8" id="KW-1015">Disulfide bond</keyword>
<accession>A0AAV7UPG4</accession>
<evidence type="ECO:0000256" key="4">
    <source>
        <dbReference type="ARBA" id="ARBA00022729"/>
    </source>
</evidence>
<dbReference type="GO" id="GO:0005581">
    <property type="term" value="C:collagen trimer"/>
    <property type="evidence" value="ECO:0007669"/>
    <property type="project" value="UniProtKB-KW"/>
</dbReference>
<keyword evidence="3" id="KW-0272">Extracellular matrix</keyword>
<feature type="chain" id="PRO_5043742599" description="EMILIN-2" evidence="15">
    <location>
        <begin position="26"/>
        <end position="1077"/>
    </location>
</feature>
<dbReference type="InterPro" id="IPR001073">
    <property type="entry name" value="C1q_dom"/>
</dbReference>
<dbReference type="SMART" id="SM00110">
    <property type="entry name" value="C1Q"/>
    <property type="match status" value="1"/>
</dbReference>
<evidence type="ECO:0000256" key="3">
    <source>
        <dbReference type="ARBA" id="ARBA00022530"/>
    </source>
</evidence>
<dbReference type="AlphaFoldDB" id="A0AAV7UPG4"/>
<dbReference type="GO" id="GO:0007155">
    <property type="term" value="P:cell adhesion"/>
    <property type="evidence" value="ECO:0007669"/>
    <property type="project" value="UniProtKB-KW"/>
</dbReference>
<feature type="domain" description="C1q" evidence="16">
    <location>
        <begin position="925"/>
        <end position="1076"/>
    </location>
</feature>
<feature type="compositionally biased region" description="Low complexity" evidence="14">
    <location>
        <begin position="795"/>
        <end position="827"/>
    </location>
</feature>
<evidence type="ECO:0000256" key="10">
    <source>
        <dbReference type="ARBA" id="ARBA00064796"/>
    </source>
</evidence>
<evidence type="ECO:0000256" key="13">
    <source>
        <dbReference type="SAM" id="Coils"/>
    </source>
</evidence>
<feature type="signal peptide" evidence="15">
    <location>
        <begin position="1"/>
        <end position="25"/>
    </location>
</feature>
<protein>
    <recommendedName>
        <fullName evidence="11">EMILIN-2</fullName>
    </recommendedName>
    <alternativeName>
        <fullName evidence="12">Elastin microfibril interface-located protein 2</fullName>
    </alternativeName>
</protein>
<evidence type="ECO:0000256" key="1">
    <source>
        <dbReference type="ARBA" id="ARBA00004498"/>
    </source>
</evidence>
<dbReference type="PROSITE" id="PS51041">
    <property type="entry name" value="EMI"/>
    <property type="match status" value="1"/>
</dbReference>